<dbReference type="AlphaFoldDB" id="A0A3B0TDU7"/>
<protein>
    <submittedName>
        <fullName evidence="1">Sulfhydrogenase subunit beta</fullName>
        <ecNumber evidence="1">1.12.98.4</ecNumber>
    </submittedName>
</protein>
<evidence type="ECO:0000313" key="1">
    <source>
        <dbReference type="EMBL" id="VAW06994.1"/>
    </source>
</evidence>
<reference evidence="1" key="1">
    <citation type="submission" date="2018-06" db="EMBL/GenBank/DDBJ databases">
        <authorList>
            <person name="Zhirakovskaya E."/>
        </authorList>
    </citation>
    <scope>NUCLEOTIDE SEQUENCE</scope>
</reference>
<feature type="non-terminal residue" evidence="1">
    <location>
        <position position="102"/>
    </location>
</feature>
<accession>A0A3B0TDU7</accession>
<keyword evidence="1" id="KW-0560">Oxidoreductase</keyword>
<dbReference type="EC" id="1.12.98.4" evidence="1"/>
<organism evidence="1">
    <name type="scientific">hydrothermal vent metagenome</name>
    <dbReference type="NCBI Taxonomy" id="652676"/>
    <lineage>
        <taxon>unclassified sequences</taxon>
        <taxon>metagenomes</taxon>
        <taxon>ecological metagenomes</taxon>
    </lineage>
</organism>
<proteinExistence type="predicted"/>
<name>A0A3B0TDU7_9ZZZZ</name>
<sequence>MSGRVIDTERFDSLIPLLASLGYMVVAPTMHEGVIVYDTISDASELPIGWTDEHGPGTYRTRRRDDNAYFGYVVGPRTLRAFLTPPQQTLLTITHAETGLAF</sequence>
<gene>
    <name evidence="1" type="ORF">MNBD_ACTINO01-828</name>
</gene>
<dbReference type="GO" id="GO:0033796">
    <property type="term" value="F:sulfur reductase activity"/>
    <property type="evidence" value="ECO:0007669"/>
    <property type="project" value="UniProtKB-EC"/>
</dbReference>
<dbReference type="EMBL" id="UOEI01000499">
    <property type="protein sequence ID" value="VAW06994.1"/>
    <property type="molecule type" value="Genomic_DNA"/>
</dbReference>